<keyword evidence="1" id="KW-0732">Signal</keyword>
<sequence length="119" mass="12541">MAVGLAAALTLVGPAQAATSVPETQQSLATTASAVRPDTAVKPLAYPRGYVTEGNLRRNPNLGAEKIVTIYNQWVEISCWIDGGPNGFGSNRWFKAHYYSHVGYLSSGVVSSQPSVGAC</sequence>
<evidence type="ECO:0008006" key="4">
    <source>
        <dbReference type="Google" id="ProtNLM"/>
    </source>
</evidence>
<proteinExistence type="predicted"/>
<name>A0A4R0G8V7_9ACTN</name>
<gene>
    <name evidence="2" type="ORF">E0H26_22735</name>
</gene>
<feature type="chain" id="PRO_5020326275" description="SH3 domain-containing protein" evidence="1">
    <location>
        <begin position="18"/>
        <end position="119"/>
    </location>
</feature>
<dbReference type="Proteomes" id="UP000292274">
    <property type="component" value="Unassembled WGS sequence"/>
</dbReference>
<feature type="signal peptide" evidence="1">
    <location>
        <begin position="1"/>
        <end position="17"/>
    </location>
</feature>
<evidence type="ECO:0000313" key="2">
    <source>
        <dbReference type="EMBL" id="TCB93364.1"/>
    </source>
</evidence>
<protein>
    <recommendedName>
        <fullName evidence="4">SH3 domain-containing protein</fullName>
    </recommendedName>
</protein>
<dbReference type="AlphaFoldDB" id="A0A4R0G8V7"/>
<comment type="caution">
    <text evidence="2">The sequence shown here is derived from an EMBL/GenBank/DDBJ whole genome shotgun (WGS) entry which is preliminary data.</text>
</comment>
<organism evidence="2 3">
    <name type="scientific">Micromonospora zingiberis</name>
    <dbReference type="NCBI Taxonomy" id="2053011"/>
    <lineage>
        <taxon>Bacteria</taxon>
        <taxon>Bacillati</taxon>
        <taxon>Actinomycetota</taxon>
        <taxon>Actinomycetes</taxon>
        <taxon>Micromonosporales</taxon>
        <taxon>Micromonosporaceae</taxon>
        <taxon>Micromonospora</taxon>
    </lineage>
</organism>
<dbReference type="EMBL" id="SJJR01000019">
    <property type="protein sequence ID" value="TCB93364.1"/>
    <property type="molecule type" value="Genomic_DNA"/>
</dbReference>
<accession>A0A4R0G8V7</accession>
<evidence type="ECO:0000313" key="3">
    <source>
        <dbReference type="Proteomes" id="UP000292274"/>
    </source>
</evidence>
<reference evidence="2 3" key="1">
    <citation type="submission" date="2019-02" db="EMBL/GenBank/DDBJ databases">
        <title>Jishengella sp. nov., isolated from a root of Zingiber montanum.</title>
        <authorList>
            <person name="Kuncharoen N."/>
            <person name="Kudo T."/>
            <person name="Masahiro Y."/>
            <person name="Ohkuma M."/>
            <person name="Tanasupawat S."/>
        </authorList>
    </citation>
    <scope>NUCLEOTIDE SEQUENCE [LARGE SCALE GENOMIC DNA]</scope>
    <source>
        <strain evidence="2 3">PLAI 1-1</strain>
    </source>
</reference>
<keyword evidence="3" id="KW-1185">Reference proteome</keyword>
<evidence type="ECO:0000256" key="1">
    <source>
        <dbReference type="SAM" id="SignalP"/>
    </source>
</evidence>